<protein>
    <submittedName>
        <fullName evidence="2">Uncharacterized protein</fullName>
    </submittedName>
</protein>
<reference evidence="2" key="1">
    <citation type="submission" date="2018-05" db="EMBL/GenBank/DDBJ databases">
        <authorList>
            <person name="Lanie J.A."/>
            <person name="Ng W.-L."/>
            <person name="Kazmierczak K.M."/>
            <person name="Andrzejewski T.M."/>
            <person name="Davidsen T.M."/>
            <person name="Wayne K.J."/>
            <person name="Tettelin H."/>
            <person name="Glass J.I."/>
            <person name="Rusch D."/>
            <person name="Podicherti R."/>
            <person name="Tsui H.-C.T."/>
            <person name="Winkler M.E."/>
        </authorList>
    </citation>
    <scope>NUCLEOTIDE SEQUENCE</scope>
</reference>
<evidence type="ECO:0000256" key="1">
    <source>
        <dbReference type="SAM" id="MobiDB-lite"/>
    </source>
</evidence>
<name>A0A381NM05_9ZZZZ</name>
<dbReference type="EMBL" id="UINC01000454">
    <property type="protein sequence ID" value="SUZ55646.1"/>
    <property type="molecule type" value="Genomic_DNA"/>
</dbReference>
<feature type="compositionally biased region" description="Basic and acidic residues" evidence="1">
    <location>
        <begin position="197"/>
        <end position="210"/>
    </location>
</feature>
<accession>A0A381NM05</accession>
<gene>
    <name evidence="2" type="ORF">METZ01_LOCUS8500</name>
</gene>
<sequence length="221" mass="25361">MRLTDLLDKEHSFRYLVGFVLALLFLVGVSVPSRSLAGFYANLEGLSDSVERADYATAEEQLSEVSAFYDGSRVWGMQWFADSYLFQDAFLQQASYSYLTGDYETVVNDLADEIDDPRASHLLANSKFMLARQRYRAIDSEDPNAQIEKEAIILEVMETVNADYERALRGDLTERFDYKWNYDLTSNPEAIRRALEAPREIEPPELEQMKGEGTPVRRRRG</sequence>
<organism evidence="2">
    <name type="scientific">marine metagenome</name>
    <dbReference type="NCBI Taxonomy" id="408172"/>
    <lineage>
        <taxon>unclassified sequences</taxon>
        <taxon>metagenomes</taxon>
        <taxon>ecological metagenomes</taxon>
    </lineage>
</organism>
<dbReference type="AlphaFoldDB" id="A0A381NM05"/>
<proteinExistence type="predicted"/>
<evidence type="ECO:0000313" key="2">
    <source>
        <dbReference type="EMBL" id="SUZ55646.1"/>
    </source>
</evidence>
<feature type="region of interest" description="Disordered" evidence="1">
    <location>
        <begin position="197"/>
        <end position="221"/>
    </location>
</feature>